<evidence type="ECO:0000313" key="1">
    <source>
        <dbReference type="EMBL" id="CEK09856.1"/>
    </source>
</evidence>
<dbReference type="Proteomes" id="UP000032803">
    <property type="component" value="Chromosome I"/>
</dbReference>
<organism evidence="1 2">
    <name type="scientific">Legionella hackeliae</name>
    <dbReference type="NCBI Taxonomy" id="449"/>
    <lineage>
        <taxon>Bacteria</taxon>
        <taxon>Pseudomonadati</taxon>
        <taxon>Pseudomonadota</taxon>
        <taxon>Gammaproteobacteria</taxon>
        <taxon>Legionellales</taxon>
        <taxon>Legionellaceae</taxon>
        <taxon>Legionella</taxon>
    </lineage>
</organism>
<protein>
    <submittedName>
        <fullName evidence="1">Uncharacterized protein</fullName>
    </submittedName>
</protein>
<sequence length="351" mass="41215">MWYHTILKSLTTKVNYEERHNTHLFLTVFIEYLDNLHQPQQVGSQPFLKDLYKLIDRCIRSKQKVSTESVCKLLDFHFKRREPLTVSSFTSMMNEIFLKKGPHCAKFIQNILDNKYEARAPLPFELVLGLVQHMFAKYESCDDNSVNFTSFTQDLFSLGLIYSKSAQDEFRIDNSDFYEFFSSPLRLRTLEVLLKQVTNKTRIPLLSQQDIEQVKKKISQLERFTLEALSFSTEINFNFLLEVIKRHQSPQLIQEMMQFFRLSQLSPFPYIVKQNDHFVKFILAIQRLQYPTEAQNSHSFFSMKIHSSAVTLQPSSLKYSAFTGFDLFAHTRAELLQRKDNGPETVKELSV</sequence>
<dbReference type="PATRIC" id="fig|449.7.peg.2862"/>
<dbReference type="EMBL" id="LN681225">
    <property type="protein sequence ID" value="CEK09856.1"/>
    <property type="molecule type" value="Genomic_DNA"/>
</dbReference>
<gene>
    <name evidence="1" type="ORF">LHA_0773</name>
</gene>
<keyword evidence="2" id="KW-1185">Reference proteome</keyword>
<reference evidence="2" key="1">
    <citation type="submission" date="2014-09" db="EMBL/GenBank/DDBJ databases">
        <authorList>
            <person name="Gomez-Valero L."/>
        </authorList>
    </citation>
    <scope>NUCLEOTIDE SEQUENCE [LARGE SCALE GENOMIC DNA]</scope>
    <source>
        <strain evidence="2">ATCC35250</strain>
    </source>
</reference>
<dbReference type="AlphaFoldDB" id="A0A0A8UQP8"/>
<accession>A0A0A8UQP8</accession>
<proteinExistence type="predicted"/>
<name>A0A0A8UQP8_LEGHA</name>
<evidence type="ECO:0000313" key="2">
    <source>
        <dbReference type="Proteomes" id="UP000032803"/>
    </source>
</evidence>
<dbReference type="KEGG" id="lha:LHA_0773"/>
<dbReference type="HOGENOM" id="CLU_789410_0_0_6"/>